<gene>
    <name evidence="1" type="ORF">IMSHALPRED_004341</name>
</gene>
<reference evidence="1" key="1">
    <citation type="submission" date="2021-03" db="EMBL/GenBank/DDBJ databases">
        <authorList>
            <person name="Tagirdzhanova G."/>
        </authorList>
    </citation>
    <scope>NUCLEOTIDE SEQUENCE</scope>
</reference>
<keyword evidence="2" id="KW-1185">Reference proteome</keyword>
<proteinExistence type="predicted"/>
<organism evidence="1 2">
    <name type="scientific">Imshaugia aleurites</name>
    <dbReference type="NCBI Taxonomy" id="172621"/>
    <lineage>
        <taxon>Eukaryota</taxon>
        <taxon>Fungi</taxon>
        <taxon>Dikarya</taxon>
        <taxon>Ascomycota</taxon>
        <taxon>Pezizomycotina</taxon>
        <taxon>Lecanoromycetes</taxon>
        <taxon>OSLEUM clade</taxon>
        <taxon>Lecanoromycetidae</taxon>
        <taxon>Lecanorales</taxon>
        <taxon>Lecanorineae</taxon>
        <taxon>Parmeliaceae</taxon>
        <taxon>Imshaugia</taxon>
    </lineage>
</organism>
<evidence type="ECO:0000313" key="2">
    <source>
        <dbReference type="Proteomes" id="UP000664534"/>
    </source>
</evidence>
<sequence>MDEHKESFGLTSRIYATRSAEDGLARVDLNRNVEALIENPLAHLTPEQLLRDVRDFARTNHLEDHVELLKKGAQVAKDPRFFEAIPGITELEKQALRDEEYRRFKQPIALYTTIITCSVGAAVQGWDQTGSNGANLNWPQAFGLNTKASSGSRDTWILGLVNAAPYFAAAFM</sequence>
<evidence type="ECO:0000313" key="1">
    <source>
        <dbReference type="EMBL" id="CAF9942645.1"/>
    </source>
</evidence>
<dbReference type="OrthoDB" id="5290825at2759"/>
<protein>
    <submittedName>
        <fullName evidence="1">Uncharacterized protein</fullName>
    </submittedName>
</protein>
<dbReference type="AlphaFoldDB" id="A0A8H3J8N3"/>
<comment type="caution">
    <text evidence="1">The sequence shown here is derived from an EMBL/GenBank/DDBJ whole genome shotgun (WGS) entry which is preliminary data.</text>
</comment>
<accession>A0A8H3J8N3</accession>
<name>A0A8H3J8N3_9LECA</name>
<dbReference type="EMBL" id="CAJPDT010000206">
    <property type="protein sequence ID" value="CAF9942645.1"/>
    <property type="molecule type" value="Genomic_DNA"/>
</dbReference>
<dbReference type="Proteomes" id="UP000664534">
    <property type="component" value="Unassembled WGS sequence"/>
</dbReference>